<feature type="region of interest" description="Disordered" evidence="1">
    <location>
        <begin position="215"/>
        <end position="238"/>
    </location>
</feature>
<evidence type="ECO:0000313" key="5">
    <source>
        <dbReference type="Proteomes" id="UP000198906"/>
    </source>
</evidence>
<keyword evidence="5" id="KW-1185">Reference proteome</keyword>
<dbReference type="InterPro" id="IPR005158">
    <property type="entry name" value="BTAD"/>
</dbReference>
<keyword evidence="2" id="KW-0812">Transmembrane</keyword>
<feature type="transmembrane region" description="Helical" evidence="2">
    <location>
        <begin position="60"/>
        <end position="79"/>
    </location>
</feature>
<evidence type="ECO:0000256" key="1">
    <source>
        <dbReference type="SAM" id="MobiDB-lite"/>
    </source>
</evidence>
<evidence type="ECO:0000313" key="4">
    <source>
        <dbReference type="EMBL" id="SCL17709.1"/>
    </source>
</evidence>
<dbReference type="InterPro" id="IPR051677">
    <property type="entry name" value="AfsR-DnrI-RedD_regulator"/>
</dbReference>
<dbReference type="Gene3D" id="1.25.40.10">
    <property type="entry name" value="Tetratricopeptide repeat domain"/>
    <property type="match status" value="1"/>
</dbReference>
<dbReference type="SUPFAM" id="SSF48452">
    <property type="entry name" value="TPR-like"/>
    <property type="match status" value="1"/>
</dbReference>
<dbReference type="AlphaFoldDB" id="A0A1C6RKM3"/>
<reference evidence="5" key="1">
    <citation type="submission" date="2016-06" db="EMBL/GenBank/DDBJ databases">
        <authorList>
            <person name="Varghese N."/>
        </authorList>
    </citation>
    <scope>NUCLEOTIDE SEQUENCE [LARGE SCALE GENOMIC DNA]</scope>
    <source>
        <strain evidence="5">DSM 46123</strain>
    </source>
</reference>
<gene>
    <name evidence="4" type="ORF">GA0074694_2104</name>
</gene>
<feature type="region of interest" description="Disordered" evidence="1">
    <location>
        <begin position="116"/>
        <end position="154"/>
    </location>
</feature>
<sequence>MRWPRRVVSVAAFLLLLVAPPLLLVRLTGWPVPAWPSLAQVEQWVADPITTQTVTGALTVVAWLLWLLMVGTIALRLLARVRTAARWMRRMPLPTPLQATATGLAGVAVLGTHTGTAGTPVLGQPATTTPTVDNDRGDLREPQSRQAPDQPAEAAGVVVPGGWLPQETAEQIAAAGALLWLRRRRSYRPDVPDPARHDADLVPLPAVVAAAQTAVATEPDGPRGSTGQGTPGAGRQDGDASVVVFPPGGVSLTGPGASDAARGILITAALQALRDPRQSVRLVTTHADVDVLLNPHPRTASVAGIHVAPTVDDAITAVTSRPAPSPVHRGEDQTGQDRLLLLTHAPTSPQASSRLAEIVARTDVALIVVGELPASDNWSVDSAGHIHSHHDPARRRGRLCVLDMAAARDLLTVISPADVHTAARTPSPPPLVPRPRTPHHTDDETSTTPRRSDAPVLRLRVLGGVTVSFQGTPVVIRRSAALQALVFLAVHPHGATGRDLVEAIWPGLPAHRVTGRLYTTMSDLRKAMREACGAAPIEHVNDRYRLNPGLDVDLWRLHHAVRQATTAVTDRTRAWQAVIDEYGGALADGYTWPWLEAHREVVRRHVIDAHVALADGQADPRQALALLQDAIRVDPYNEDLHRRAAKILTALGDHAAASELLDAYAQRLAQAGLTPTHLLSGTGHQDL</sequence>
<dbReference type="EMBL" id="FMHU01000001">
    <property type="protein sequence ID" value="SCL17709.1"/>
    <property type="molecule type" value="Genomic_DNA"/>
</dbReference>
<name>A0A1C6RKM3_9ACTN</name>
<accession>A0A1C6RKM3</accession>
<dbReference type="InterPro" id="IPR011990">
    <property type="entry name" value="TPR-like_helical_dom_sf"/>
</dbReference>
<feature type="region of interest" description="Disordered" evidence="1">
    <location>
        <begin position="420"/>
        <end position="454"/>
    </location>
</feature>
<keyword evidence="2" id="KW-0472">Membrane</keyword>
<feature type="compositionally biased region" description="Pro residues" evidence="1">
    <location>
        <begin position="426"/>
        <end position="435"/>
    </location>
</feature>
<dbReference type="Gene3D" id="1.10.10.10">
    <property type="entry name" value="Winged helix-like DNA-binding domain superfamily/Winged helix DNA-binding domain"/>
    <property type="match status" value="1"/>
</dbReference>
<dbReference type="Pfam" id="PF03704">
    <property type="entry name" value="BTAD"/>
    <property type="match status" value="1"/>
</dbReference>
<feature type="domain" description="Bacterial transcriptional activator" evidence="3">
    <location>
        <begin position="552"/>
        <end position="679"/>
    </location>
</feature>
<evidence type="ECO:0000256" key="2">
    <source>
        <dbReference type="SAM" id="Phobius"/>
    </source>
</evidence>
<organism evidence="4 5">
    <name type="scientific">Micromonospora inyonensis</name>
    <dbReference type="NCBI Taxonomy" id="47866"/>
    <lineage>
        <taxon>Bacteria</taxon>
        <taxon>Bacillati</taxon>
        <taxon>Actinomycetota</taxon>
        <taxon>Actinomycetes</taxon>
        <taxon>Micromonosporales</taxon>
        <taxon>Micromonosporaceae</taxon>
        <taxon>Micromonospora</taxon>
    </lineage>
</organism>
<dbReference type="Proteomes" id="UP000198906">
    <property type="component" value="Unassembled WGS sequence"/>
</dbReference>
<feature type="compositionally biased region" description="Basic and acidic residues" evidence="1">
    <location>
        <begin position="133"/>
        <end position="143"/>
    </location>
</feature>
<dbReference type="PANTHER" id="PTHR35807">
    <property type="entry name" value="TRANSCRIPTIONAL REGULATOR REDD-RELATED"/>
    <property type="match status" value="1"/>
</dbReference>
<dbReference type="SMART" id="SM01043">
    <property type="entry name" value="BTAD"/>
    <property type="match status" value="1"/>
</dbReference>
<protein>
    <submittedName>
        <fullName evidence="4">Transcriptional activator domain-containing protein</fullName>
    </submittedName>
</protein>
<keyword evidence="2" id="KW-1133">Transmembrane helix</keyword>
<evidence type="ECO:0000259" key="3">
    <source>
        <dbReference type="SMART" id="SM01043"/>
    </source>
</evidence>
<dbReference type="InterPro" id="IPR036388">
    <property type="entry name" value="WH-like_DNA-bd_sf"/>
</dbReference>
<proteinExistence type="predicted"/>
<dbReference type="STRING" id="47866.GA0074694_2104"/>